<name>A0A8H5AU66_9AGAR</name>
<dbReference type="PANTHER" id="PTHR45848:SF4">
    <property type="entry name" value="DUAL SPECIFICITY PROTEIN PHOSPHATASE 12"/>
    <property type="match status" value="1"/>
</dbReference>
<dbReference type="SMART" id="SM00195">
    <property type="entry name" value="DSPc"/>
    <property type="match status" value="1"/>
</dbReference>
<dbReference type="Pfam" id="PF00782">
    <property type="entry name" value="DSPc"/>
    <property type="match status" value="1"/>
</dbReference>
<keyword evidence="3" id="KW-0378">Hydrolase</keyword>
<evidence type="ECO:0000256" key="2">
    <source>
        <dbReference type="ARBA" id="ARBA00013064"/>
    </source>
</evidence>
<dbReference type="GO" id="GO:0005634">
    <property type="term" value="C:nucleus"/>
    <property type="evidence" value="ECO:0007669"/>
    <property type="project" value="TreeGrafter"/>
</dbReference>
<keyword evidence="4" id="KW-0904">Protein phosphatase</keyword>
<evidence type="ECO:0000259" key="6">
    <source>
        <dbReference type="PROSITE" id="PS50054"/>
    </source>
</evidence>
<reference evidence="8 9" key="1">
    <citation type="journal article" date="2020" name="ISME J.">
        <title>Uncovering the hidden diversity of litter-decomposition mechanisms in mushroom-forming fungi.</title>
        <authorList>
            <person name="Floudas D."/>
            <person name="Bentzer J."/>
            <person name="Ahren D."/>
            <person name="Johansson T."/>
            <person name="Persson P."/>
            <person name="Tunlid A."/>
        </authorList>
    </citation>
    <scope>NUCLEOTIDE SEQUENCE [LARGE SCALE GENOMIC DNA]</scope>
    <source>
        <strain evidence="8 9">CBS 101986</strain>
    </source>
</reference>
<dbReference type="PROSITE" id="PS00383">
    <property type="entry name" value="TYR_PHOSPHATASE_1"/>
    <property type="match status" value="1"/>
</dbReference>
<comment type="similarity">
    <text evidence="1">Belongs to the protein-tyrosine phosphatase family. Non-receptor class dual specificity subfamily.</text>
</comment>
<dbReference type="Gene3D" id="3.90.190.10">
    <property type="entry name" value="Protein tyrosine phosphatase superfamily"/>
    <property type="match status" value="1"/>
</dbReference>
<dbReference type="EC" id="3.1.3.48" evidence="2"/>
<protein>
    <recommendedName>
        <fullName evidence="2">protein-tyrosine-phosphatase</fullName>
        <ecNumber evidence="2">3.1.3.48</ecNumber>
    </recommendedName>
</protein>
<dbReference type="PROSITE" id="PS50054">
    <property type="entry name" value="TYR_PHOSPHATASE_DUAL"/>
    <property type="match status" value="1"/>
</dbReference>
<dbReference type="CDD" id="cd14498">
    <property type="entry name" value="DSP"/>
    <property type="match status" value="1"/>
</dbReference>
<dbReference type="OrthoDB" id="2017893at2759"/>
<comment type="caution">
    <text evidence="8">The sequence shown here is derived from an EMBL/GenBank/DDBJ whole genome shotgun (WGS) entry which is preliminary data.</text>
</comment>
<gene>
    <name evidence="8" type="ORF">D9619_007953</name>
</gene>
<keyword evidence="9" id="KW-1185">Reference proteome</keyword>
<dbReference type="InterPro" id="IPR000387">
    <property type="entry name" value="Tyr_Pase_dom"/>
</dbReference>
<evidence type="ECO:0000256" key="1">
    <source>
        <dbReference type="ARBA" id="ARBA00008601"/>
    </source>
</evidence>
<dbReference type="PANTHER" id="PTHR45848">
    <property type="entry name" value="DUAL SPECIFICITY PROTEIN PHOSPHATASE 12 FAMILY MEMBER"/>
    <property type="match status" value="1"/>
</dbReference>
<sequence length="486" mass="53345">MDQVTPGLWIGDLRSAQNTENLKAHKIFSILSAMRGKITIHETFIRRQIQLDDTVDADVLMHFLPCIHFIQAELDKGRGVLVHCHAGISRSSTIVAAYLMYSQKITPQEALEIIRKVRPIVDPNDGFKSQLELFHAAQYKISRREKTVRMFYMDRAVEEVMNGDGSLPETTMFAKYPHTPSDSMPGTPGAPRRRIRCKMCRQELATREHMLDHGQLGPPTPAATTPAVSRRPSGSTMHTPPSRSAGTTSRRSFGQGLSDSLSMSAIQETPGESTIAEEDTLPKIKSNTPGGRALEEFRNAAHLEASVSSMSALEIEEDVEAELAGPTPEDISVEASRIIGRRLSDALNASLKPDENAESTITQFIKPLDLVAELSSNPKLMALRTPGPISNQNNGILKSVSVASAPILVNPKCSGYFLEPMKWMEHFLSSGQLAGKITCPNKKCNAKLGNFDWAGVCCGCKQWVTPPILTILKGFCVNRSKVDEVL</sequence>
<evidence type="ECO:0000256" key="3">
    <source>
        <dbReference type="ARBA" id="ARBA00022801"/>
    </source>
</evidence>
<dbReference type="AlphaFoldDB" id="A0A8H5AU66"/>
<evidence type="ECO:0000259" key="7">
    <source>
        <dbReference type="PROSITE" id="PS50056"/>
    </source>
</evidence>
<feature type="region of interest" description="Disordered" evidence="5">
    <location>
        <begin position="210"/>
        <end position="289"/>
    </location>
</feature>
<accession>A0A8H5AU66</accession>
<evidence type="ECO:0000256" key="5">
    <source>
        <dbReference type="SAM" id="MobiDB-lite"/>
    </source>
</evidence>
<dbReference type="InterPro" id="IPR020422">
    <property type="entry name" value="TYR_PHOSPHATASE_DUAL_dom"/>
</dbReference>
<dbReference type="GO" id="GO:0008138">
    <property type="term" value="F:protein tyrosine/serine/threonine phosphatase activity"/>
    <property type="evidence" value="ECO:0007669"/>
    <property type="project" value="TreeGrafter"/>
</dbReference>
<evidence type="ECO:0000313" key="9">
    <source>
        <dbReference type="Proteomes" id="UP000567179"/>
    </source>
</evidence>
<dbReference type="InterPro" id="IPR016130">
    <property type="entry name" value="Tyr_Pase_AS"/>
</dbReference>
<dbReference type="GO" id="GO:0004725">
    <property type="term" value="F:protein tyrosine phosphatase activity"/>
    <property type="evidence" value="ECO:0007669"/>
    <property type="project" value="UniProtKB-EC"/>
</dbReference>
<feature type="compositionally biased region" description="Polar residues" evidence="5">
    <location>
        <begin position="232"/>
        <end position="272"/>
    </location>
</feature>
<dbReference type="EMBL" id="JAACJJ010000057">
    <property type="protein sequence ID" value="KAF5310658.1"/>
    <property type="molecule type" value="Genomic_DNA"/>
</dbReference>
<organism evidence="8 9">
    <name type="scientific">Psilocybe cf. subviscida</name>
    <dbReference type="NCBI Taxonomy" id="2480587"/>
    <lineage>
        <taxon>Eukaryota</taxon>
        <taxon>Fungi</taxon>
        <taxon>Dikarya</taxon>
        <taxon>Basidiomycota</taxon>
        <taxon>Agaricomycotina</taxon>
        <taxon>Agaricomycetes</taxon>
        <taxon>Agaricomycetidae</taxon>
        <taxon>Agaricales</taxon>
        <taxon>Agaricineae</taxon>
        <taxon>Strophariaceae</taxon>
        <taxon>Psilocybe</taxon>
    </lineage>
</organism>
<dbReference type="PROSITE" id="PS50056">
    <property type="entry name" value="TYR_PHOSPHATASE_2"/>
    <property type="match status" value="1"/>
</dbReference>
<dbReference type="Proteomes" id="UP000567179">
    <property type="component" value="Unassembled WGS sequence"/>
</dbReference>
<feature type="domain" description="Tyrosine specific protein phosphatases" evidence="7">
    <location>
        <begin position="61"/>
        <end position="119"/>
    </location>
</feature>
<evidence type="ECO:0000313" key="8">
    <source>
        <dbReference type="EMBL" id="KAF5310658.1"/>
    </source>
</evidence>
<dbReference type="InterPro" id="IPR000340">
    <property type="entry name" value="Dual-sp_phosphatase_cat-dom"/>
</dbReference>
<dbReference type="SUPFAM" id="SSF52799">
    <property type="entry name" value="(Phosphotyrosine protein) phosphatases II"/>
    <property type="match status" value="1"/>
</dbReference>
<evidence type="ECO:0000256" key="4">
    <source>
        <dbReference type="ARBA" id="ARBA00022912"/>
    </source>
</evidence>
<dbReference type="InterPro" id="IPR029021">
    <property type="entry name" value="Prot-tyrosine_phosphatase-like"/>
</dbReference>
<proteinExistence type="inferred from homology"/>
<feature type="domain" description="Tyrosine-protein phosphatase" evidence="6">
    <location>
        <begin position="1"/>
        <end position="140"/>
    </location>
</feature>